<dbReference type="EMBL" id="CM047583">
    <property type="protein sequence ID" value="KAI9913569.1"/>
    <property type="molecule type" value="Genomic_DNA"/>
</dbReference>
<name>A0ACC0W4A6_9STRA</name>
<proteinExistence type="predicted"/>
<comment type="caution">
    <text evidence="1">The sequence shown here is derived from an EMBL/GenBank/DDBJ whole genome shotgun (WGS) entry which is preliminary data.</text>
</comment>
<sequence length="174" mass="19824">MEMNTPSKVARVAVSAGFVSFFDFILEANGIRLVRPFLPLGKISYVIESFSDTRKATPMELIAQSEDRPMQLRVWNVKSQTTRELQLTPSSKWTRNGLIGVTILFDLYEGAEDELIHVLLKKTDNPDDISTPYNVAKSSPAERAGLRAGSDYLLVRQNECLRMQKICRMRIWKQ</sequence>
<protein>
    <submittedName>
        <fullName evidence="1">Uncharacterized protein</fullName>
    </submittedName>
</protein>
<accession>A0ACC0W4A6</accession>
<reference evidence="1 2" key="1">
    <citation type="journal article" date="2022" name="bioRxiv">
        <title>The genome of the oomycete Peronosclerospora sorghi, a cosmopolitan pathogen of maize and sorghum, is inflated with dispersed pseudogenes.</title>
        <authorList>
            <person name="Fletcher K."/>
            <person name="Martin F."/>
            <person name="Isakeit T."/>
            <person name="Cavanaugh K."/>
            <person name="Magill C."/>
            <person name="Michelmore R."/>
        </authorList>
    </citation>
    <scope>NUCLEOTIDE SEQUENCE [LARGE SCALE GENOMIC DNA]</scope>
    <source>
        <strain evidence="1">P6</strain>
    </source>
</reference>
<dbReference type="Proteomes" id="UP001163321">
    <property type="component" value="Chromosome 4"/>
</dbReference>
<gene>
    <name evidence="1" type="ORF">PsorP6_006566</name>
</gene>
<organism evidence="1 2">
    <name type="scientific">Peronosclerospora sorghi</name>
    <dbReference type="NCBI Taxonomy" id="230839"/>
    <lineage>
        <taxon>Eukaryota</taxon>
        <taxon>Sar</taxon>
        <taxon>Stramenopiles</taxon>
        <taxon>Oomycota</taxon>
        <taxon>Peronosporomycetes</taxon>
        <taxon>Peronosporales</taxon>
        <taxon>Peronosporaceae</taxon>
        <taxon>Peronosclerospora</taxon>
    </lineage>
</organism>
<evidence type="ECO:0000313" key="2">
    <source>
        <dbReference type="Proteomes" id="UP001163321"/>
    </source>
</evidence>
<evidence type="ECO:0000313" key="1">
    <source>
        <dbReference type="EMBL" id="KAI9913569.1"/>
    </source>
</evidence>
<keyword evidence="2" id="KW-1185">Reference proteome</keyword>